<name>A0AAV7HCK7_DENCH</name>
<sequence>MTRADREIGEDEGSICTFARRRRGYNNDPQRSRHRTSSIRGSLLEQIDRREFLFKVGLSFHAGRSDASMLKMSSKVPEPPAIASKVAPKRQAREKIAVLEAENKRSQTLIAEKEAALFSLESLRAIKDFKKSIAFKTIIQTTFRRLGVRLVQRKTGVEVEGLTPVKLQMTLIQILMVTSCESGTLSLGYIDPKVGFQRGKDTPLGDSPYPFGTPDLDYFTIQRGKSNLPLKGRVLFFIWVFDHKESKELEEEKTEELKT</sequence>
<evidence type="ECO:0000256" key="1">
    <source>
        <dbReference type="SAM" id="Coils"/>
    </source>
</evidence>
<organism evidence="3 4">
    <name type="scientific">Dendrobium chrysotoxum</name>
    <name type="common">Orchid</name>
    <dbReference type="NCBI Taxonomy" id="161865"/>
    <lineage>
        <taxon>Eukaryota</taxon>
        <taxon>Viridiplantae</taxon>
        <taxon>Streptophyta</taxon>
        <taxon>Embryophyta</taxon>
        <taxon>Tracheophyta</taxon>
        <taxon>Spermatophyta</taxon>
        <taxon>Magnoliopsida</taxon>
        <taxon>Liliopsida</taxon>
        <taxon>Asparagales</taxon>
        <taxon>Orchidaceae</taxon>
        <taxon>Epidendroideae</taxon>
        <taxon>Malaxideae</taxon>
        <taxon>Dendrobiinae</taxon>
        <taxon>Dendrobium</taxon>
    </lineage>
</organism>
<feature type="region of interest" description="Disordered" evidence="2">
    <location>
        <begin position="20"/>
        <end position="39"/>
    </location>
</feature>
<comment type="caution">
    <text evidence="3">The sequence shown here is derived from an EMBL/GenBank/DDBJ whole genome shotgun (WGS) entry which is preliminary data.</text>
</comment>
<feature type="coiled-coil region" evidence="1">
    <location>
        <begin position="89"/>
        <end position="116"/>
    </location>
</feature>
<accession>A0AAV7HCK7</accession>
<dbReference type="Proteomes" id="UP000775213">
    <property type="component" value="Unassembled WGS sequence"/>
</dbReference>
<dbReference type="AlphaFoldDB" id="A0AAV7HCK7"/>
<evidence type="ECO:0000313" key="4">
    <source>
        <dbReference type="Proteomes" id="UP000775213"/>
    </source>
</evidence>
<dbReference type="EMBL" id="JAGFBR010000006">
    <property type="protein sequence ID" value="KAH0465454.1"/>
    <property type="molecule type" value="Genomic_DNA"/>
</dbReference>
<evidence type="ECO:0000256" key="2">
    <source>
        <dbReference type="SAM" id="MobiDB-lite"/>
    </source>
</evidence>
<gene>
    <name evidence="3" type="ORF">IEQ34_005557</name>
</gene>
<proteinExistence type="predicted"/>
<evidence type="ECO:0000313" key="3">
    <source>
        <dbReference type="EMBL" id="KAH0465454.1"/>
    </source>
</evidence>
<protein>
    <submittedName>
        <fullName evidence="3">Uncharacterized protein</fullName>
    </submittedName>
</protein>
<keyword evidence="1" id="KW-0175">Coiled coil</keyword>
<reference evidence="3 4" key="1">
    <citation type="journal article" date="2021" name="Hortic Res">
        <title>Chromosome-scale assembly of the Dendrobium chrysotoxum genome enhances the understanding of orchid evolution.</title>
        <authorList>
            <person name="Zhang Y."/>
            <person name="Zhang G.Q."/>
            <person name="Zhang D."/>
            <person name="Liu X.D."/>
            <person name="Xu X.Y."/>
            <person name="Sun W.H."/>
            <person name="Yu X."/>
            <person name="Zhu X."/>
            <person name="Wang Z.W."/>
            <person name="Zhao X."/>
            <person name="Zhong W.Y."/>
            <person name="Chen H."/>
            <person name="Yin W.L."/>
            <person name="Huang T."/>
            <person name="Niu S.C."/>
            <person name="Liu Z.J."/>
        </authorList>
    </citation>
    <scope>NUCLEOTIDE SEQUENCE [LARGE SCALE GENOMIC DNA]</scope>
    <source>
        <strain evidence="3">Lindl</strain>
    </source>
</reference>
<keyword evidence="4" id="KW-1185">Reference proteome</keyword>